<keyword evidence="16" id="KW-1185">Reference proteome</keyword>
<dbReference type="PRINTS" id="PR00344">
    <property type="entry name" value="BCTRLSENSOR"/>
</dbReference>
<evidence type="ECO:0000256" key="1">
    <source>
        <dbReference type="ARBA" id="ARBA00000085"/>
    </source>
</evidence>
<keyword evidence="10" id="KW-0902">Two-component regulatory system</keyword>
<dbReference type="Pfam" id="PF02743">
    <property type="entry name" value="dCache_1"/>
    <property type="match status" value="1"/>
</dbReference>
<gene>
    <name evidence="15" type="ORF">J2Z44_002270</name>
</gene>
<evidence type="ECO:0000256" key="7">
    <source>
        <dbReference type="ARBA" id="ARBA00022692"/>
    </source>
</evidence>
<dbReference type="PANTHER" id="PTHR43711:SF26">
    <property type="entry name" value="SENSOR HISTIDINE KINASE RCSC"/>
    <property type="match status" value="1"/>
</dbReference>
<dbReference type="EC" id="2.7.13.3" evidence="3"/>
<dbReference type="SUPFAM" id="SSF55874">
    <property type="entry name" value="ATPase domain of HSP90 chaperone/DNA topoisomerase II/histidine kinase"/>
    <property type="match status" value="1"/>
</dbReference>
<dbReference type="Pfam" id="PF00672">
    <property type="entry name" value="HAMP"/>
    <property type="match status" value="1"/>
</dbReference>
<dbReference type="InterPro" id="IPR033479">
    <property type="entry name" value="dCache_1"/>
</dbReference>
<dbReference type="SUPFAM" id="SSF47384">
    <property type="entry name" value="Homodimeric domain of signal transducing histidine kinase"/>
    <property type="match status" value="1"/>
</dbReference>
<evidence type="ECO:0000313" key="16">
    <source>
        <dbReference type="Proteomes" id="UP001519308"/>
    </source>
</evidence>
<dbReference type="CDD" id="cd16922">
    <property type="entry name" value="HATPase_EvgS-ArcB-TorS-like"/>
    <property type="match status" value="1"/>
</dbReference>
<feature type="domain" description="Histidine kinase" evidence="13">
    <location>
        <begin position="369"/>
        <end position="591"/>
    </location>
</feature>
<dbReference type="InterPro" id="IPR003594">
    <property type="entry name" value="HATPase_dom"/>
</dbReference>
<proteinExistence type="predicted"/>
<dbReference type="CDD" id="cd00082">
    <property type="entry name" value="HisKA"/>
    <property type="match status" value="1"/>
</dbReference>
<evidence type="ECO:0000256" key="10">
    <source>
        <dbReference type="ARBA" id="ARBA00023012"/>
    </source>
</evidence>
<evidence type="ECO:0000256" key="5">
    <source>
        <dbReference type="ARBA" id="ARBA00022553"/>
    </source>
</evidence>
<evidence type="ECO:0000256" key="9">
    <source>
        <dbReference type="ARBA" id="ARBA00022989"/>
    </source>
</evidence>
<keyword evidence="9 12" id="KW-1133">Transmembrane helix</keyword>
<evidence type="ECO:0000259" key="13">
    <source>
        <dbReference type="PROSITE" id="PS50109"/>
    </source>
</evidence>
<keyword evidence="8 15" id="KW-0418">Kinase</keyword>
<dbReference type="SMART" id="SM00304">
    <property type="entry name" value="HAMP"/>
    <property type="match status" value="1"/>
</dbReference>
<feature type="transmembrane region" description="Helical" evidence="12">
    <location>
        <begin position="283"/>
        <end position="302"/>
    </location>
</feature>
<dbReference type="Gene3D" id="1.10.287.130">
    <property type="match status" value="1"/>
</dbReference>
<dbReference type="RefSeq" id="WP_021281322.1">
    <property type="nucleotide sequence ID" value="NZ_JAGGLL010000016.1"/>
</dbReference>
<evidence type="ECO:0000256" key="8">
    <source>
        <dbReference type="ARBA" id="ARBA00022777"/>
    </source>
</evidence>
<protein>
    <recommendedName>
        <fullName evidence="3">histidine kinase</fullName>
        <ecNumber evidence="3">2.7.13.3</ecNumber>
    </recommendedName>
</protein>
<evidence type="ECO:0000313" key="15">
    <source>
        <dbReference type="EMBL" id="MBP2022449.1"/>
    </source>
</evidence>
<evidence type="ECO:0000256" key="3">
    <source>
        <dbReference type="ARBA" id="ARBA00012438"/>
    </source>
</evidence>
<dbReference type="InterPro" id="IPR003661">
    <property type="entry name" value="HisK_dim/P_dom"/>
</dbReference>
<dbReference type="Proteomes" id="UP001519308">
    <property type="component" value="Unassembled WGS sequence"/>
</dbReference>
<dbReference type="PROSITE" id="PS50885">
    <property type="entry name" value="HAMP"/>
    <property type="match status" value="1"/>
</dbReference>
<dbReference type="InterPro" id="IPR003660">
    <property type="entry name" value="HAMP_dom"/>
</dbReference>
<dbReference type="InterPro" id="IPR050736">
    <property type="entry name" value="Sensor_HK_Regulatory"/>
</dbReference>
<dbReference type="CDD" id="cd06225">
    <property type="entry name" value="HAMP"/>
    <property type="match status" value="1"/>
</dbReference>
<comment type="catalytic activity">
    <reaction evidence="1">
        <text>ATP + protein L-histidine = ADP + protein N-phospho-L-histidine.</text>
        <dbReference type="EC" id="2.7.13.3"/>
    </reaction>
</comment>
<dbReference type="PANTHER" id="PTHR43711">
    <property type="entry name" value="TWO-COMPONENT HISTIDINE KINASE"/>
    <property type="match status" value="1"/>
</dbReference>
<keyword evidence="6" id="KW-0808">Transferase</keyword>
<accession>A0ABS4K3S9</accession>
<keyword evidence="4" id="KW-1003">Cell membrane</keyword>
<sequence length="619" mass="69526">MKQNTIKIKMILLIFITLIPLSALRVIEIRQDFRTSIEAELNSSEEFAEAISSSFTSFIERSWATQYAIGEAIVRNPDWNSEDMKKYFASIALDDKVYGKYSWTDSKGVVIASSDEIVINKDMSSVDFVKEVIRGQDKVLGNIKPSVVDSSLIIPIARGVRVNGELKGIIVSIINVKDIRSIFPAKRLGNGSTFGLIDRNANLVYRNGNDNIPFEKRKIRQDSPARRALKGEVVKTYGRNSGFDGTKRIGIDYPIGDLGWSCFVTTDSGHVLGGKKKEIAKNIILFIIIYLVSFSIAIIFASRIIKPINRLKAVAKEVMEGNLWVKTNISPKGDLGDVGQAFDNMTEGLRDRVKEIEEYNNLKAQFLSTMSHELKTPLNIILGCIQLLETFEVNTNEELHKKYNKYIKMQKQNSFRLLRLINNIVDINKLEENNLVINPSNNDIVKVVEDITLSVVEYTRLKNINVIFDTEVEEKIIAFDIDMMERIILNLLSNAIKFTEGGGTIEVNIYDGEDSVAISIKDNGIGIPKDKLQMIFDRFTQVDNSLRRRSEGSGIGLSLVKSLVELHGGSVSVESRIGCGSEFIVKLPVRLTDNESHVHIKENLSSVEKVNVEFSDIYI</sequence>
<dbReference type="InterPro" id="IPR036097">
    <property type="entry name" value="HisK_dim/P_sf"/>
</dbReference>
<dbReference type="Gene3D" id="3.30.450.20">
    <property type="entry name" value="PAS domain"/>
    <property type="match status" value="1"/>
</dbReference>
<feature type="domain" description="HAMP" evidence="14">
    <location>
        <begin position="302"/>
        <end position="354"/>
    </location>
</feature>
<dbReference type="SUPFAM" id="SSF158472">
    <property type="entry name" value="HAMP domain-like"/>
    <property type="match status" value="1"/>
</dbReference>
<keyword evidence="11 12" id="KW-0472">Membrane</keyword>
<dbReference type="SMART" id="SM00387">
    <property type="entry name" value="HATPase_c"/>
    <property type="match status" value="1"/>
</dbReference>
<keyword evidence="5" id="KW-0597">Phosphoprotein</keyword>
<evidence type="ECO:0000256" key="12">
    <source>
        <dbReference type="SAM" id="Phobius"/>
    </source>
</evidence>
<dbReference type="Pfam" id="PF00512">
    <property type="entry name" value="HisKA"/>
    <property type="match status" value="1"/>
</dbReference>
<evidence type="ECO:0000256" key="4">
    <source>
        <dbReference type="ARBA" id="ARBA00022475"/>
    </source>
</evidence>
<dbReference type="Gene3D" id="3.30.565.10">
    <property type="entry name" value="Histidine kinase-like ATPase, C-terminal domain"/>
    <property type="match status" value="1"/>
</dbReference>
<reference evidence="15 16" key="1">
    <citation type="submission" date="2021-03" db="EMBL/GenBank/DDBJ databases">
        <title>Genomic Encyclopedia of Type Strains, Phase IV (KMG-IV): sequencing the most valuable type-strain genomes for metagenomic binning, comparative biology and taxonomic classification.</title>
        <authorList>
            <person name="Goeker M."/>
        </authorList>
    </citation>
    <scope>NUCLEOTIDE SEQUENCE [LARGE SCALE GENOMIC DNA]</scope>
    <source>
        <strain evidence="15 16">DSM 28650</strain>
    </source>
</reference>
<dbReference type="InterPro" id="IPR004358">
    <property type="entry name" value="Sig_transdc_His_kin-like_C"/>
</dbReference>
<name>A0ABS4K3S9_9CLOT</name>
<dbReference type="PROSITE" id="PS50109">
    <property type="entry name" value="HIS_KIN"/>
    <property type="match status" value="1"/>
</dbReference>
<dbReference type="SMART" id="SM00388">
    <property type="entry name" value="HisKA"/>
    <property type="match status" value="1"/>
</dbReference>
<dbReference type="EMBL" id="JAGGLL010000016">
    <property type="protein sequence ID" value="MBP2022449.1"/>
    <property type="molecule type" value="Genomic_DNA"/>
</dbReference>
<evidence type="ECO:0000259" key="14">
    <source>
        <dbReference type="PROSITE" id="PS50885"/>
    </source>
</evidence>
<comment type="caution">
    <text evidence="15">The sequence shown here is derived from an EMBL/GenBank/DDBJ whole genome shotgun (WGS) entry which is preliminary data.</text>
</comment>
<comment type="subcellular location">
    <subcellularLocation>
        <location evidence="2">Cell membrane</location>
        <topology evidence="2">Multi-pass membrane protein</topology>
    </subcellularLocation>
</comment>
<evidence type="ECO:0000256" key="11">
    <source>
        <dbReference type="ARBA" id="ARBA00023136"/>
    </source>
</evidence>
<dbReference type="InterPro" id="IPR005467">
    <property type="entry name" value="His_kinase_dom"/>
</dbReference>
<evidence type="ECO:0000256" key="6">
    <source>
        <dbReference type="ARBA" id="ARBA00022679"/>
    </source>
</evidence>
<dbReference type="InterPro" id="IPR036890">
    <property type="entry name" value="HATPase_C_sf"/>
</dbReference>
<dbReference type="Gene3D" id="6.10.340.10">
    <property type="match status" value="1"/>
</dbReference>
<dbReference type="GO" id="GO:0016301">
    <property type="term" value="F:kinase activity"/>
    <property type="evidence" value="ECO:0007669"/>
    <property type="project" value="UniProtKB-KW"/>
</dbReference>
<dbReference type="Pfam" id="PF02518">
    <property type="entry name" value="HATPase_c"/>
    <property type="match status" value="1"/>
</dbReference>
<evidence type="ECO:0000256" key="2">
    <source>
        <dbReference type="ARBA" id="ARBA00004651"/>
    </source>
</evidence>
<keyword evidence="7 12" id="KW-0812">Transmembrane</keyword>
<organism evidence="15 16">
    <name type="scientific">Clostridium punense</name>
    <dbReference type="NCBI Taxonomy" id="1054297"/>
    <lineage>
        <taxon>Bacteria</taxon>
        <taxon>Bacillati</taxon>
        <taxon>Bacillota</taxon>
        <taxon>Clostridia</taxon>
        <taxon>Eubacteriales</taxon>
        <taxon>Clostridiaceae</taxon>
        <taxon>Clostridium</taxon>
    </lineage>
</organism>